<evidence type="ECO:0000256" key="4">
    <source>
        <dbReference type="ARBA" id="ARBA00022692"/>
    </source>
</evidence>
<evidence type="ECO:0000256" key="1">
    <source>
        <dbReference type="ARBA" id="ARBA00004651"/>
    </source>
</evidence>
<evidence type="ECO:0000313" key="15">
    <source>
        <dbReference type="Proteomes" id="UP000056209"/>
    </source>
</evidence>
<evidence type="ECO:0000256" key="12">
    <source>
        <dbReference type="SAM" id="SignalP"/>
    </source>
</evidence>
<sequence>MKTRHLLPIAALGGMLLLSGCGQTGPLPTFGKAITPEWIKADFDGQLGDEYIATSNLQDVVFNARGEIIGWYVKGYAGTPYIKKRGDGTYDFSALTNQKGIVNMVAGRKALAVEDKAAGLDPAQPAETTTPTGLTTDLKANRQDAVFRYTQGGVTVTKTVTLHPRNFKVDLKTEVTGGSERVNILFPGLGKADNPRVQAYTQGGAQPAAVQGSGTLSVDNIQYAALQEVGGSAFGPGQAAHALMILPQGGTQVNTTLTGGAQGLITASVPASSNLEVYGGKNELIHLYQSGYTDLPGLFKPNFFGQISLLIVKLMEQLYKVIQNWGLVLVVLTILLRAIMWPLMQAQGRTTARMQVMQPKIKEIQEKYKDRKDMDSQRAMQTEMQQLYRDYNFNPAGCFSTFIPFPVLIALWSTIRNFEFDSGFLWLPDLAIPDPFYLLAVVYLIVNIGQLYVMTRKNPDMFRQQAFIYLIFLYFALTFPAGVTIYIILSTLIGIGQQILINRQVEKETASIGQKVEKAPARPATKASKTIDAPKK</sequence>
<dbReference type="PANTHER" id="PTHR12428:SF65">
    <property type="entry name" value="CYTOCHROME C OXIDASE ASSEMBLY PROTEIN COX18, MITOCHONDRIAL"/>
    <property type="match status" value="1"/>
</dbReference>
<feature type="transmembrane region" description="Helical" evidence="11">
    <location>
        <begin position="393"/>
        <end position="415"/>
    </location>
</feature>
<comment type="subcellular location">
    <subcellularLocation>
        <location evidence="1">Cell membrane</location>
        <topology evidence="1">Multi-pass membrane protein</topology>
    </subcellularLocation>
    <subcellularLocation>
        <location evidence="9">Membrane</location>
        <topology evidence="9">Multi-pass membrane protein</topology>
    </subcellularLocation>
</comment>
<evidence type="ECO:0000256" key="7">
    <source>
        <dbReference type="ARBA" id="ARBA00023136"/>
    </source>
</evidence>
<dbReference type="EMBL" id="BCMS01000001">
    <property type="protein sequence ID" value="GAQ22246.1"/>
    <property type="molecule type" value="Genomic_DNA"/>
</dbReference>
<dbReference type="Pfam" id="PF02096">
    <property type="entry name" value="60KD_IMP"/>
    <property type="match status" value="1"/>
</dbReference>
<keyword evidence="7 11" id="KW-0472">Membrane</keyword>
<keyword evidence="5" id="KW-0653">Protein transport</keyword>
<dbReference type="PANTHER" id="PTHR12428">
    <property type="entry name" value="OXA1"/>
    <property type="match status" value="1"/>
</dbReference>
<dbReference type="RefSeq" id="WP_058977266.1">
    <property type="nucleotide sequence ID" value="NZ_BCMS01000001.1"/>
</dbReference>
<feature type="region of interest" description="Disordered" evidence="10">
    <location>
        <begin position="511"/>
        <end position="536"/>
    </location>
</feature>
<evidence type="ECO:0000256" key="10">
    <source>
        <dbReference type="SAM" id="MobiDB-lite"/>
    </source>
</evidence>
<keyword evidence="3" id="KW-1003">Cell membrane</keyword>
<proteinExistence type="inferred from homology"/>
<organism evidence="14 15">
    <name type="scientific">Deinococcus grandis</name>
    <dbReference type="NCBI Taxonomy" id="57498"/>
    <lineage>
        <taxon>Bacteria</taxon>
        <taxon>Thermotogati</taxon>
        <taxon>Deinococcota</taxon>
        <taxon>Deinococci</taxon>
        <taxon>Deinococcales</taxon>
        <taxon>Deinococcaceae</taxon>
        <taxon>Deinococcus</taxon>
    </lineage>
</organism>
<keyword evidence="12" id="KW-0732">Signal</keyword>
<feature type="transmembrane region" description="Helical" evidence="11">
    <location>
        <begin position="435"/>
        <end position="454"/>
    </location>
</feature>
<feature type="chain" id="PRO_5007170165" evidence="12">
    <location>
        <begin position="25"/>
        <end position="536"/>
    </location>
</feature>
<keyword evidence="2" id="KW-0813">Transport</keyword>
<evidence type="ECO:0000256" key="3">
    <source>
        <dbReference type="ARBA" id="ARBA00022475"/>
    </source>
</evidence>
<keyword evidence="4 9" id="KW-0812">Transmembrane</keyword>
<dbReference type="PRINTS" id="PR00701">
    <property type="entry name" value="60KDINNERMP"/>
</dbReference>
<feature type="transmembrane region" description="Helical" evidence="11">
    <location>
        <begin position="466"/>
        <end position="489"/>
    </location>
</feature>
<evidence type="ECO:0000256" key="2">
    <source>
        <dbReference type="ARBA" id="ARBA00022448"/>
    </source>
</evidence>
<feature type="signal peptide" evidence="12">
    <location>
        <begin position="1"/>
        <end position="24"/>
    </location>
</feature>
<feature type="compositionally biased region" description="Basic and acidic residues" evidence="10">
    <location>
        <begin position="511"/>
        <end position="520"/>
    </location>
</feature>
<name>A0A124BRT7_9DEIO</name>
<keyword evidence="15" id="KW-1185">Reference proteome</keyword>
<evidence type="ECO:0000256" key="9">
    <source>
        <dbReference type="RuleBase" id="RU003945"/>
    </source>
</evidence>
<evidence type="ECO:0000313" key="14">
    <source>
        <dbReference type="EMBL" id="GAQ22246.1"/>
    </source>
</evidence>
<comment type="similarity">
    <text evidence="9">Belongs to the OXA1/ALB3/YidC family.</text>
</comment>
<comment type="caution">
    <text evidence="14">The sequence shown here is derived from an EMBL/GenBank/DDBJ whole genome shotgun (WGS) entry which is preliminary data.</text>
</comment>
<gene>
    <name evidence="14" type="ORF">DEIGR_102273</name>
</gene>
<feature type="transmembrane region" description="Helical" evidence="11">
    <location>
        <begin position="325"/>
        <end position="344"/>
    </location>
</feature>
<accession>A0A124BRT7</accession>
<dbReference type="GO" id="GO:0051205">
    <property type="term" value="P:protein insertion into membrane"/>
    <property type="evidence" value="ECO:0007669"/>
    <property type="project" value="TreeGrafter"/>
</dbReference>
<dbReference type="GO" id="GO:0005886">
    <property type="term" value="C:plasma membrane"/>
    <property type="evidence" value="ECO:0007669"/>
    <property type="project" value="UniProtKB-SubCell"/>
</dbReference>
<dbReference type="CDD" id="cd20070">
    <property type="entry name" value="5TM_YidC_Alb3"/>
    <property type="match status" value="1"/>
</dbReference>
<keyword evidence="6 11" id="KW-1133">Transmembrane helix</keyword>
<dbReference type="AlphaFoldDB" id="A0A124BRT7"/>
<evidence type="ECO:0000256" key="8">
    <source>
        <dbReference type="ARBA" id="ARBA00023186"/>
    </source>
</evidence>
<feature type="domain" description="Membrane insertase YidC/Oxa/ALB C-terminal" evidence="13">
    <location>
        <begin position="325"/>
        <end position="503"/>
    </location>
</feature>
<dbReference type="Proteomes" id="UP000056209">
    <property type="component" value="Unassembled WGS sequence"/>
</dbReference>
<dbReference type="InterPro" id="IPR001708">
    <property type="entry name" value="YidC/ALB3/OXA1/COX18"/>
</dbReference>
<dbReference type="InterPro" id="IPR028055">
    <property type="entry name" value="YidC/Oxa/ALB_C"/>
</dbReference>
<keyword evidence="8" id="KW-0143">Chaperone</keyword>
<protein>
    <submittedName>
        <fullName evidence="14">60 kDa inner membrane insertion protein</fullName>
    </submittedName>
</protein>
<dbReference type="PROSITE" id="PS51257">
    <property type="entry name" value="PROKAR_LIPOPROTEIN"/>
    <property type="match status" value="1"/>
</dbReference>
<evidence type="ECO:0000256" key="11">
    <source>
        <dbReference type="SAM" id="Phobius"/>
    </source>
</evidence>
<evidence type="ECO:0000259" key="13">
    <source>
        <dbReference type="Pfam" id="PF02096"/>
    </source>
</evidence>
<dbReference type="InterPro" id="IPR047196">
    <property type="entry name" value="YidC_ALB_C"/>
</dbReference>
<reference evidence="15" key="1">
    <citation type="submission" date="2015-11" db="EMBL/GenBank/DDBJ databases">
        <title>Draft Genome Sequence of the Radioresistant Bacterium Deinococcus grandis, Isolated from Freshwater Fish in Japan.</title>
        <authorList>
            <person name="Satoh K."/>
            <person name="Onodera T."/>
            <person name="Omoso K."/>
            <person name="Takeda-Yano K."/>
            <person name="Katayama T."/>
            <person name="Oono Y."/>
            <person name="Narumi I."/>
        </authorList>
    </citation>
    <scope>NUCLEOTIDE SEQUENCE [LARGE SCALE GENOMIC DNA]</scope>
    <source>
        <strain evidence="15">ATCC 43672</strain>
    </source>
</reference>
<dbReference type="GO" id="GO:0032977">
    <property type="term" value="F:membrane insertase activity"/>
    <property type="evidence" value="ECO:0007669"/>
    <property type="project" value="InterPro"/>
</dbReference>
<dbReference type="NCBIfam" id="TIGR03592">
    <property type="entry name" value="yidC_oxa1_cterm"/>
    <property type="match status" value="1"/>
</dbReference>
<evidence type="ECO:0000256" key="5">
    <source>
        <dbReference type="ARBA" id="ARBA00022927"/>
    </source>
</evidence>
<dbReference type="GO" id="GO:0015031">
    <property type="term" value="P:protein transport"/>
    <property type="evidence" value="ECO:0007669"/>
    <property type="project" value="UniProtKB-KW"/>
</dbReference>
<evidence type="ECO:0000256" key="6">
    <source>
        <dbReference type="ARBA" id="ARBA00022989"/>
    </source>
</evidence>